<dbReference type="InterPro" id="IPR032675">
    <property type="entry name" value="LRR_dom_sf"/>
</dbReference>
<reference evidence="2" key="1">
    <citation type="journal article" date="2015" name="PLoS Genet.">
        <title>Genome Sequence and Transcriptome Analyses of Chrysochromulina tobin: Metabolic Tools for Enhanced Algal Fitness in the Prominent Order Prymnesiales (Haptophyceae).</title>
        <authorList>
            <person name="Hovde B.T."/>
            <person name="Deodato C.R."/>
            <person name="Hunsperger H.M."/>
            <person name="Ryken S.A."/>
            <person name="Yost W."/>
            <person name="Jha R.K."/>
            <person name="Patterson J."/>
            <person name="Monnat R.J. Jr."/>
            <person name="Barlow S.B."/>
            <person name="Starkenburg S.R."/>
            <person name="Cattolico R.A."/>
        </authorList>
    </citation>
    <scope>NUCLEOTIDE SEQUENCE</scope>
    <source>
        <strain evidence="2">CCMP291</strain>
    </source>
</reference>
<gene>
    <name evidence="1" type="ORF">Ctob_011243</name>
</gene>
<keyword evidence="2" id="KW-1185">Reference proteome</keyword>
<evidence type="ECO:0000313" key="2">
    <source>
        <dbReference type="Proteomes" id="UP000037460"/>
    </source>
</evidence>
<dbReference type="OrthoDB" id="421300at2759"/>
<evidence type="ECO:0000313" key="1">
    <source>
        <dbReference type="EMBL" id="KOO32268.1"/>
    </source>
</evidence>
<dbReference type="SUPFAM" id="SSF52047">
    <property type="entry name" value="RNI-like"/>
    <property type="match status" value="1"/>
</dbReference>
<organism evidence="1 2">
    <name type="scientific">Chrysochromulina tobinii</name>
    <dbReference type="NCBI Taxonomy" id="1460289"/>
    <lineage>
        <taxon>Eukaryota</taxon>
        <taxon>Haptista</taxon>
        <taxon>Haptophyta</taxon>
        <taxon>Prymnesiophyceae</taxon>
        <taxon>Prymnesiales</taxon>
        <taxon>Chrysochromulinaceae</taxon>
        <taxon>Chrysochromulina</taxon>
    </lineage>
</organism>
<dbReference type="EMBL" id="JWZX01001814">
    <property type="protein sequence ID" value="KOO32268.1"/>
    <property type="molecule type" value="Genomic_DNA"/>
</dbReference>
<sequence length="479" mass="53112">MELAAPFTQIMEREANQGPVAAGMARGGPKPLVQSHEEAEAFGQRFWAQYLKDNEGKPPDSEIYFMPEKMYSLMRQGSDGSPAPVRLLRLSWLLKQARRGAVLPRRQELPDEAFLSEAEVRALPRGHVGQAFETCGCLPDEPSGWRDRFGRSDKPLRIIAISHGWLTPEHPDPFGEQLARFAKQVEHERQHCPGGCFEVGWSLFWNALCLGLCAGYCCYVIPLVGQQCGDTDTQLPSGEFGVFYDFCSLHQKDANGQRTEPEQAAFGTALKTMGMWYAHRLTTTVILSELPPGWPRSAEAVPFFPEDWLRDKGWPSFERAVSGMIKRGTGDSFRRVVDPAAPRRFGSEYRAPPMHPREFAAALSRKVFSNGDDCEVVARLYADAFNAALGEAWALAFSQLEWKDADADAFAKVLPLLRRVETLDLSFNRIGTRGFEALAAAIREGAAPALKEFVFGGFNDGESTALKEACMARGISIGL</sequence>
<proteinExistence type="predicted"/>
<comment type="caution">
    <text evidence="1">The sequence shown here is derived from an EMBL/GenBank/DDBJ whole genome shotgun (WGS) entry which is preliminary data.</text>
</comment>
<accession>A0A0M0K1J7</accession>
<dbReference type="Proteomes" id="UP000037460">
    <property type="component" value="Unassembled WGS sequence"/>
</dbReference>
<dbReference type="Gene3D" id="3.80.10.10">
    <property type="entry name" value="Ribonuclease Inhibitor"/>
    <property type="match status" value="1"/>
</dbReference>
<dbReference type="AlphaFoldDB" id="A0A0M0K1J7"/>
<protein>
    <submittedName>
        <fullName evidence="1">Uncharacterized protein</fullName>
    </submittedName>
</protein>
<name>A0A0M0K1J7_9EUKA</name>